<dbReference type="PANTHER" id="PTHR48083">
    <property type="entry name" value="MEDIUM-CHAIN SPECIFIC ACYL-COA DEHYDROGENASE, MITOCHONDRIAL-RELATED"/>
    <property type="match status" value="1"/>
</dbReference>
<dbReference type="RefSeq" id="WP_051612840.1">
    <property type="nucleotide sequence ID" value="NZ_ARYM01000041.1"/>
</dbReference>
<dbReference type="Pfam" id="PF00441">
    <property type="entry name" value="Acyl-CoA_dh_1"/>
    <property type="match status" value="1"/>
</dbReference>
<keyword evidence="5" id="KW-1185">Reference proteome</keyword>
<organism evidence="4 5">
    <name type="scientific">Hyphomonas polymorpha PS728</name>
    <dbReference type="NCBI Taxonomy" id="1280954"/>
    <lineage>
        <taxon>Bacteria</taxon>
        <taxon>Pseudomonadati</taxon>
        <taxon>Pseudomonadota</taxon>
        <taxon>Alphaproteobacteria</taxon>
        <taxon>Hyphomonadales</taxon>
        <taxon>Hyphomonadaceae</taxon>
        <taxon>Hyphomonas</taxon>
    </lineage>
</organism>
<evidence type="ECO:0000313" key="4">
    <source>
        <dbReference type="EMBL" id="KCZ96640.1"/>
    </source>
</evidence>
<accession>A0A062VF68</accession>
<dbReference type="AlphaFoldDB" id="A0A062VF68"/>
<dbReference type="Gene3D" id="1.20.140.10">
    <property type="entry name" value="Butyryl-CoA Dehydrogenase, subunit A, domain 3"/>
    <property type="match status" value="1"/>
</dbReference>
<dbReference type="eggNOG" id="COG1960">
    <property type="taxonomic scope" value="Bacteria"/>
</dbReference>
<evidence type="ECO:0000256" key="1">
    <source>
        <dbReference type="ARBA" id="ARBA00022630"/>
    </source>
</evidence>
<gene>
    <name evidence="4" type="ORF">HPO_18909</name>
</gene>
<dbReference type="InterPro" id="IPR036250">
    <property type="entry name" value="AcylCo_DH-like_C"/>
</dbReference>
<evidence type="ECO:0000259" key="3">
    <source>
        <dbReference type="Pfam" id="PF00441"/>
    </source>
</evidence>
<dbReference type="PANTHER" id="PTHR48083:SF2">
    <property type="entry name" value="MEDIUM-CHAIN SPECIFIC ACYL-COA DEHYDROGENASE, MITOCHONDRIAL"/>
    <property type="match status" value="1"/>
</dbReference>
<evidence type="ECO:0000256" key="2">
    <source>
        <dbReference type="ARBA" id="ARBA00023002"/>
    </source>
</evidence>
<protein>
    <submittedName>
        <fullName evidence="4">Acyl-CoA dehydrogenase domain protein</fullName>
    </submittedName>
</protein>
<dbReference type="GO" id="GO:0033539">
    <property type="term" value="P:fatty acid beta-oxidation using acyl-CoA dehydrogenase"/>
    <property type="evidence" value="ECO:0007669"/>
    <property type="project" value="TreeGrafter"/>
</dbReference>
<evidence type="ECO:0000313" key="5">
    <source>
        <dbReference type="Proteomes" id="UP000027100"/>
    </source>
</evidence>
<dbReference type="InterPro" id="IPR050741">
    <property type="entry name" value="Acyl-CoA_dehydrogenase"/>
</dbReference>
<dbReference type="OrthoDB" id="2450120at2"/>
<feature type="domain" description="Acyl-CoA dehydrogenase/oxidase C-terminal" evidence="3">
    <location>
        <begin position="170"/>
        <end position="300"/>
    </location>
</feature>
<keyword evidence="2" id="KW-0560">Oxidoreductase</keyword>
<name>A0A062VF68_9PROT</name>
<dbReference type="SUPFAM" id="SSF47203">
    <property type="entry name" value="Acyl-CoA dehydrogenase C-terminal domain-like"/>
    <property type="match status" value="1"/>
</dbReference>
<comment type="caution">
    <text evidence="4">The sequence shown here is derived from an EMBL/GenBank/DDBJ whole genome shotgun (WGS) entry which is preliminary data.</text>
</comment>
<reference evidence="4 5" key="1">
    <citation type="journal article" date="2014" name="Antonie Van Leeuwenhoek">
        <title>Hyphomonas beringensis sp. nov. and Hyphomonas chukchiensis sp. nov., isolated from surface seawater of the Bering Sea and Chukchi Sea.</title>
        <authorList>
            <person name="Li C."/>
            <person name="Lai Q."/>
            <person name="Li G."/>
            <person name="Dong C."/>
            <person name="Wang J."/>
            <person name="Liao Y."/>
            <person name="Shao Z."/>
        </authorList>
    </citation>
    <scope>NUCLEOTIDE SEQUENCE [LARGE SCALE GENOMIC DNA]</scope>
    <source>
        <strain evidence="4 5">PS728</strain>
    </source>
</reference>
<sequence>MDFELNEEQNVFLNSLDALCRPFRELEQADRLKFSCYSPKLRQRLVSDGYLNAAEHNLSSLESALMVLQLSSLPCVAEVSTSAMILPALGIFPDGPVAIVDSEMLRPQRFLDVAKTALVLDGDDVVEIEIAAGEVEPVESILAYPYGRFCRAPDLTRGNRLHGAAGLLTDRRRIAVALECAGAARAATDFTVEYVKQRRVFGQPIGSFQAVQHRLAQCHQIANAMRILALRAAWSSASIDAGMAASYAQTYVHKLVFDLHQFNGGMGVTSEHLLHFWTYRLRALQAEAGGKNSAALSVADELWPLQRA</sequence>
<dbReference type="PATRIC" id="fig|1280954.3.peg.3800"/>
<dbReference type="GO" id="GO:0003995">
    <property type="term" value="F:acyl-CoA dehydrogenase activity"/>
    <property type="evidence" value="ECO:0007669"/>
    <property type="project" value="TreeGrafter"/>
</dbReference>
<dbReference type="GO" id="GO:0005737">
    <property type="term" value="C:cytoplasm"/>
    <property type="evidence" value="ECO:0007669"/>
    <property type="project" value="TreeGrafter"/>
</dbReference>
<dbReference type="Proteomes" id="UP000027100">
    <property type="component" value="Unassembled WGS sequence"/>
</dbReference>
<dbReference type="InterPro" id="IPR009075">
    <property type="entry name" value="AcylCo_DH/oxidase_C"/>
</dbReference>
<dbReference type="EMBL" id="ARYM01000041">
    <property type="protein sequence ID" value="KCZ96640.1"/>
    <property type="molecule type" value="Genomic_DNA"/>
</dbReference>
<dbReference type="STRING" id="1280954.HPO_18909"/>
<proteinExistence type="predicted"/>
<keyword evidence="1" id="KW-0285">Flavoprotein</keyword>